<proteinExistence type="predicted"/>
<evidence type="ECO:0000256" key="1">
    <source>
        <dbReference type="SAM" id="Phobius"/>
    </source>
</evidence>
<organism evidence="2">
    <name type="scientific">Arundo donax</name>
    <name type="common">Giant reed</name>
    <name type="synonym">Donax arundinaceus</name>
    <dbReference type="NCBI Taxonomy" id="35708"/>
    <lineage>
        <taxon>Eukaryota</taxon>
        <taxon>Viridiplantae</taxon>
        <taxon>Streptophyta</taxon>
        <taxon>Embryophyta</taxon>
        <taxon>Tracheophyta</taxon>
        <taxon>Spermatophyta</taxon>
        <taxon>Magnoliopsida</taxon>
        <taxon>Liliopsida</taxon>
        <taxon>Poales</taxon>
        <taxon>Poaceae</taxon>
        <taxon>PACMAD clade</taxon>
        <taxon>Arundinoideae</taxon>
        <taxon>Arundineae</taxon>
        <taxon>Arundo</taxon>
    </lineage>
</organism>
<sequence>MIHPCLLPPVLIHLNLYADIFTLLVSQQFDLFLSWQATTYSFWNAFMIFMLFVGGAASI</sequence>
<dbReference type="AlphaFoldDB" id="A0A0A8ZQ87"/>
<name>A0A0A8ZQ87_ARUDO</name>
<keyword evidence="1" id="KW-1133">Transmembrane helix</keyword>
<reference evidence="2" key="2">
    <citation type="journal article" date="2015" name="Data Brief">
        <title>Shoot transcriptome of the giant reed, Arundo donax.</title>
        <authorList>
            <person name="Barrero R.A."/>
            <person name="Guerrero F.D."/>
            <person name="Moolhuijzen P."/>
            <person name="Goolsby J.A."/>
            <person name="Tidwell J."/>
            <person name="Bellgard S.E."/>
            <person name="Bellgard M.I."/>
        </authorList>
    </citation>
    <scope>NUCLEOTIDE SEQUENCE</scope>
    <source>
        <tissue evidence="2">Shoot tissue taken approximately 20 cm above the soil surface</tissue>
    </source>
</reference>
<keyword evidence="1" id="KW-0812">Transmembrane</keyword>
<evidence type="ECO:0000313" key="2">
    <source>
        <dbReference type="EMBL" id="JAD38925.1"/>
    </source>
</evidence>
<reference evidence="2" key="1">
    <citation type="submission" date="2014-09" db="EMBL/GenBank/DDBJ databases">
        <authorList>
            <person name="Magalhaes I.L.F."/>
            <person name="Oliveira U."/>
            <person name="Santos F.R."/>
            <person name="Vidigal T.H.D.A."/>
            <person name="Brescovit A.D."/>
            <person name="Santos A.J."/>
        </authorList>
    </citation>
    <scope>NUCLEOTIDE SEQUENCE</scope>
    <source>
        <tissue evidence="2">Shoot tissue taken approximately 20 cm above the soil surface</tissue>
    </source>
</reference>
<dbReference type="EMBL" id="GBRH01258970">
    <property type="protein sequence ID" value="JAD38925.1"/>
    <property type="molecule type" value="Transcribed_RNA"/>
</dbReference>
<protein>
    <submittedName>
        <fullName evidence="2">Uncharacterized protein</fullName>
    </submittedName>
</protein>
<accession>A0A0A8ZQ87</accession>
<keyword evidence="1" id="KW-0472">Membrane</keyword>
<feature type="transmembrane region" description="Helical" evidence="1">
    <location>
        <begin position="37"/>
        <end position="57"/>
    </location>
</feature>